<dbReference type="PANTHER" id="PTHR46716">
    <property type="entry name" value="MITOGEN-ACTIVATED PROTEIN KINASE KINASE KINASE 7"/>
    <property type="match status" value="1"/>
</dbReference>
<keyword evidence="11" id="KW-0460">Magnesium</keyword>
<dbReference type="GO" id="GO:0004709">
    <property type="term" value="F:MAP kinase kinase kinase activity"/>
    <property type="evidence" value="ECO:0007669"/>
    <property type="project" value="UniProtKB-EC"/>
</dbReference>
<keyword evidence="10 14" id="KW-0067">ATP-binding</keyword>
<feature type="region of interest" description="Disordered" evidence="15">
    <location>
        <begin position="744"/>
        <end position="764"/>
    </location>
</feature>
<dbReference type="InterPro" id="IPR017441">
    <property type="entry name" value="Protein_kinase_ATP_BS"/>
</dbReference>
<proteinExistence type="inferred from homology"/>
<dbReference type="SMART" id="SM00220">
    <property type="entry name" value="S_TKc"/>
    <property type="match status" value="1"/>
</dbReference>
<dbReference type="InterPro" id="IPR008271">
    <property type="entry name" value="Ser/Thr_kinase_AS"/>
</dbReference>
<dbReference type="EMBL" id="AJWK01028150">
    <property type="status" value="NOT_ANNOTATED_CDS"/>
    <property type="molecule type" value="Genomic_DNA"/>
</dbReference>
<feature type="compositionally biased region" description="Basic and acidic residues" evidence="15">
    <location>
        <begin position="401"/>
        <end position="423"/>
    </location>
</feature>
<feature type="domain" description="Protein kinase" evidence="16">
    <location>
        <begin position="21"/>
        <end position="276"/>
    </location>
</feature>
<evidence type="ECO:0000313" key="17">
    <source>
        <dbReference type="EnsemblMetazoa" id="LLOJ010542-PA"/>
    </source>
</evidence>
<evidence type="ECO:0000256" key="1">
    <source>
        <dbReference type="ARBA" id="ARBA00001946"/>
    </source>
</evidence>
<dbReference type="GO" id="GO:0043410">
    <property type="term" value="P:positive regulation of MAPK cascade"/>
    <property type="evidence" value="ECO:0007669"/>
    <property type="project" value="UniProtKB-ARBA"/>
</dbReference>
<organism evidence="17 18">
    <name type="scientific">Lutzomyia longipalpis</name>
    <name type="common">Sand fly</name>
    <dbReference type="NCBI Taxonomy" id="7200"/>
    <lineage>
        <taxon>Eukaryota</taxon>
        <taxon>Metazoa</taxon>
        <taxon>Ecdysozoa</taxon>
        <taxon>Arthropoda</taxon>
        <taxon>Hexapoda</taxon>
        <taxon>Insecta</taxon>
        <taxon>Pterygota</taxon>
        <taxon>Neoptera</taxon>
        <taxon>Endopterygota</taxon>
        <taxon>Diptera</taxon>
        <taxon>Nematocera</taxon>
        <taxon>Psychodoidea</taxon>
        <taxon>Psychodidae</taxon>
        <taxon>Lutzomyia</taxon>
        <taxon>Lutzomyia</taxon>
    </lineage>
</organism>
<dbReference type="GO" id="GO:0007254">
    <property type="term" value="P:JNK cascade"/>
    <property type="evidence" value="ECO:0007669"/>
    <property type="project" value="TreeGrafter"/>
</dbReference>
<evidence type="ECO:0000256" key="7">
    <source>
        <dbReference type="ARBA" id="ARBA00022723"/>
    </source>
</evidence>
<dbReference type="PROSITE" id="PS00107">
    <property type="entry name" value="PROTEIN_KINASE_ATP"/>
    <property type="match status" value="1"/>
</dbReference>
<evidence type="ECO:0000256" key="3">
    <source>
        <dbReference type="ARBA" id="ARBA00012406"/>
    </source>
</evidence>
<evidence type="ECO:0000256" key="12">
    <source>
        <dbReference type="ARBA" id="ARBA00047559"/>
    </source>
</evidence>
<reference evidence="17" key="1">
    <citation type="submission" date="2020-05" db="UniProtKB">
        <authorList>
            <consortium name="EnsemblMetazoa"/>
        </authorList>
    </citation>
    <scope>IDENTIFICATION</scope>
    <source>
        <strain evidence="17">Jacobina</strain>
    </source>
</reference>
<dbReference type="Pfam" id="PF07714">
    <property type="entry name" value="PK_Tyr_Ser-Thr"/>
    <property type="match status" value="1"/>
</dbReference>
<dbReference type="EnsemblMetazoa" id="LLOJ010542-RA">
    <property type="protein sequence ID" value="LLOJ010542-PA"/>
    <property type="gene ID" value="LLOJ010542"/>
</dbReference>
<dbReference type="EC" id="2.7.11.25" evidence="3"/>
<evidence type="ECO:0000256" key="2">
    <source>
        <dbReference type="ARBA" id="ARBA00006529"/>
    </source>
</evidence>
<dbReference type="PANTHER" id="PTHR46716:SF1">
    <property type="entry name" value="MITOGEN-ACTIVATED PROTEIN KINASE KINASE KINASE 7"/>
    <property type="match status" value="1"/>
</dbReference>
<dbReference type="VEuPathDB" id="VectorBase:LLOJ010542"/>
<keyword evidence="8 14" id="KW-0547">Nucleotide-binding</keyword>
<dbReference type="GO" id="GO:0005524">
    <property type="term" value="F:ATP binding"/>
    <property type="evidence" value="ECO:0007669"/>
    <property type="project" value="UniProtKB-UniRule"/>
</dbReference>
<dbReference type="Gene3D" id="1.10.510.10">
    <property type="entry name" value="Transferase(Phosphotransferase) domain 1"/>
    <property type="match status" value="1"/>
</dbReference>
<evidence type="ECO:0000259" key="16">
    <source>
        <dbReference type="PROSITE" id="PS50011"/>
    </source>
</evidence>
<dbReference type="EMBL" id="AJWK01028153">
    <property type="status" value="NOT_ANNOTATED_CDS"/>
    <property type="molecule type" value="Genomic_DNA"/>
</dbReference>
<evidence type="ECO:0000313" key="18">
    <source>
        <dbReference type="Proteomes" id="UP000092461"/>
    </source>
</evidence>
<accession>A0A1B0CYC1</accession>
<evidence type="ECO:0000256" key="14">
    <source>
        <dbReference type="PROSITE-ProRule" id="PRU10141"/>
    </source>
</evidence>
<comment type="similarity">
    <text evidence="2">Belongs to the protein kinase superfamily. STE Ser/Thr protein kinase family. MAP kinase kinase kinase subfamily.</text>
</comment>
<feature type="region of interest" description="Disordered" evidence="15">
    <location>
        <begin position="401"/>
        <end position="435"/>
    </location>
</feature>
<dbReference type="EMBL" id="AJWK01028152">
    <property type="status" value="NOT_ANNOTATED_CDS"/>
    <property type="molecule type" value="Genomic_DNA"/>
</dbReference>
<dbReference type="VEuPathDB" id="VectorBase:LLONM1_011887"/>
<evidence type="ECO:0000256" key="13">
    <source>
        <dbReference type="ARBA" id="ARBA00048329"/>
    </source>
</evidence>
<dbReference type="GO" id="GO:0006950">
    <property type="term" value="P:response to stress"/>
    <property type="evidence" value="ECO:0007669"/>
    <property type="project" value="UniProtKB-ARBA"/>
</dbReference>
<dbReference type="SUPFAM" id="SSF56112">
    <property type="entry name" value="Protein kinase-like (PK-like)"/>
    <property type="match status" value="1"/>
</dbReference>
<name>A0A1B0CYC1_LUTLO</name>
<dbReference type="GO" id="GO:0046872">
    <property type="term" value="F:metal ion binding"/>
    <property type="evidence" value="ECO:0007669"/>
    <property type="project" value="UniProtKB-KW"/>
</dbReference>
<keyword evidence="18" id="KW-1185">Reference proteome</keyword>
<dbReference type="GO" id="GO:0043123">
    <property type="term" value="P:positive regulation of canonical NF-kappaB signal transduction"/>
    <property type="evidence" value="ECO:0007669"/>
    <property type="project" value="TreeGrafter"/>
</dbReference>
<dbReference type="EMBL" id="AJWK01028151">
    <property type="status" value="NOT_ANNOTATED_CDS"/>
    <property type="molecule type" value="Genomic_DNA"/>
</dbReference>
<dbReference type="EMBL" id="AJWK01028154">
    <property type="status" value="NOT_ANNOTATED_CDS"/>
    <property type="molecule type" value="Genomic_DNA"/>
</dbReference>
<dbReference type="AlphaFoldDB" id="A0A1B0CYC1"/>
<dbReference type="PRINTS" id="PR00109">
    <property type="entry name" value="TYRKINASE"/>
</dbReference>
<dbReference type="EMBL" id="AJWK01028155">
    <property type="status" value="NOT_ANNOTATED_CDS"/>
    <property type="molecule type" value="Genomic_DNA"/>
</dbReference>
<evidence type="ECO:0000256" key="8">
    <source>
        <dbReference type="ARBA" id="ARBA00022741"/>
    </source>
</evidence>
<dbReference type="Gene3D" id="3.30.200.20">
    <property type="entry name" value="Phosphorylase Kinase, domain 1"/>
    <property type="match status" value="1"/>
</dbReference>
<feature type="compositionally biased region" description="Basic and acidic residues" evidence="15">
    <location>
        <begin position="553"/>
        <end position="582"/>
    </location>
</feature>
<evidence type="ECO:0000256" key="9">
    <source>
        <dbReference type="ARBA" id="ARBA00022777"/>
    </source>
</evidence>
<dbReference type="PROSITE" id="PS50011">
    <property type="entry name" value="PROTEIN_KINASE_DOM"/>
    <property type="match status" value="1"/>
</dbReference>
<keyword evidence="7" id="KW-0479">Metal-binding</keyword>
<evidence type="ECO:0000256" key="15">
    <source>
        <dbReference type="SAM" id="MobiDB-lite"/>
    </source>
</evidence>
<dbReference type="GO" id="GO:0006955">
    <property type="term" value="P:immune response"/>
    <property type="evidence" value="ECO:0007669"/>
    <property type="project" value="TreeGrafter"/>
</dbReference>
<evidence type="ECO:0000256" key="10">
    <source>
        <dbReference type="ARBA" id="ARBA00022840"/>
    </source>
</evidence>
<keyword evidence="5" id="KW-0723">Serine/threonine-protein kinase</keyword>
<dbReference type="InterPro" id="IPR001245">
    <property type="entry name" value="Ser-Thr/Tyr_kinase_cat_dom"/>
</dbReference>
<dbReference type="CDD" id="cd14058">
    <property type="entry name" value="STKc_TAK1"/>
    <property type="match status" value="1"/>
</dbReference>
<evidence type="ECO:0000256" key="11">
    <source>
        <dbReference type="ARBA" id="ARBA00022842"/>
    </source>
</evidence>
<feature type="binding site" evidence="14">
    <location>
        <position position="48"/>
    </location>
    <ligand>
        <name>ATP</name>
        <dbReference type="ChEBI" id="CHEBI:30616"/>
    </ligand>
</feature>
<dbReference type="InterPro" id="IPR000719">
    <property type="entry name" value="Prot_kinase_dom"/>
</dbReference>
<sequence>MAQQNPIMPKPFVEEVNFEEINHLAIVGKGSFGTVYKAKWRDNYVAVKYIEPESERNAFAVEVRQLSRVAHPNIVALYGACTKKPHVCLVMEYAEGGSLYAVLHCTPKPTYTAAHAMSWARQCALGVAYLHDMSPKPLIHRDLKPPNLLLVQGGTVLKICDFGTVTDKATLMTNNKGSAAWMAPEVFESSTYTEKCDVFSWGIILWEVLSREQPFKEIEHTFTIMWSVHKGHRPPLIEGCPRPIENLMTSCWDPNPSNRPSMSKVVATMEELCKFFPGGDIPLEYEDMEGCIDNDVDSLDIDPESDYVDWGFGTERDNTIGTTNSSQVADLIQVFNQTQITAPNATRTEENPEGGGAVKNLPKSGAAPLEPISVQVDPNAWELDPNSEDLQTLLGNFANSEGKERLSVAETRIPADKDQERQTGGDVEEDRGDSYTSLNLDSMHLMLEPHLRPATPDAENDLSMQIFEEHKQLAQNYLKLQTEIAYVTKHRDEILAAMSPQERQARQEYCERLEEKEALLKLQSNLRRQLELLEKAPKINNNFGNPPEYNAIQRDEPNSEGKERLSVAETRIPADKDQERQTGGDVEEDRGDSYTSLNLDSMHLMLEPHLRPATPDPENDLSMQIFEEHKQLAQNYLKLQTEIAYVTKHRDEILAAMSPQERQARQEYCERLEEKEALLKLQSNLRRQLELLEKAPKINNNFGNPPEYNTIQRDEREQFLLDEQRHFQQLKEQQQQKFRNTQYHQTPNNNQAHHHVPTRAAPPVPDWVLIPSNNNFDQDGKESSIH</sequence>
<evidence type="ECO:0000256" key="6">
    <source>
        <dbReference type="ARBA" id="ARBA00022679"/>
    </source>
</evidence>
<evidence type="ECO:0000256" key="5">
    <source>
        <dbReference type="ARBA" id="ARBA00022527"/>
    </source>
</evidence>
<dbReference type="PROSITE" id="PS00108">
    <property type="entry name" value="PROTEIN_KINASE_ST"/>
    <property type="match status" value="1"/>
</dbReference>
<comment type="catalytic activity">
    <reaction evidence="13">
        <text>L-seryl-[protein] + ATP = O-phospho-L-seryl-[protein] + ADP + H(+)</text>
        <dbReference type="Rhea" id="RHEA:17989"/>
        <dbReference type="Rhea" id="RHEA-COMP:9863"/>
        <dbReference type="Rhea" id="RHEA-COMP:11604"/>
        <dbReference type="ChEBI" id="CHEBI:15378"/>
        <dbReference type="ChEBI" id="CHEBI:29999"/>
        <dbReference type="ChEBI" id="CHEBI:30616"/>
        <dbReference type="ChEBI" id="CHEBI:83421"/>
        <dbReference type="ChEBI" id="CHEBI:456216"/>
        <dbReference type="EC" id="2.7.11.25"/>
    </reaction>
</comment>
<dbReference type="FunFam" id="1.10.510.10:FF:000143">
    <property type="entry name" value="Mitogen-activated protein kinase kinase kinase 7"/>
    <property type="match status" value="1"/>
</dbReference>
<dbReference type="GO" id="GO:0019899">
    <property type="term" value="F:enzyme binding"/>
    <property type="evidence" value="ECO:0007669"/>
    <property type="project" value="UniProtKB-ARBA"/>
</dbReference>
<feature type="region of interest" description="Disordered" evidence="15">
    <location>
        <begin position="539"/>
        <end position="594"/>
    </location>
</feature>
<dbReference type="Proteomes" id="UP000092461">
    <property type="component" value="Unassembled WGS sequence"/>
</dbReference>
<keyword evidence="6" id="KW-0808">Transferase</keyword>
<dbReference type="GO" id="GO:0009893">
    <property type="term" value="P:positive regulation of metabolic process"/>
    <property type="evidence" value="ECO:0007669"/>
    <property type="project" value="UniProtKB-ARBA"/>
</dbReference>
<dbReference type="InterPro" id="IPR011009">
    <property type="entry name" value="Kinase-like_dom_sf"/>
</dbReference>
<feature type="region of interest" description="Disordered" evidence="15">
    <location>
        <begin position="340"/>
        <end position="369"/>
    </location>
</feature>
<evidence type="ECO:0000256" key="4">
    <source>
        <dbReference type="ARBA" id="ARBA00017660"/>
    </source>
</evidence>
<comment type="catalytic activity">
    <reaction evidence="12">
        <text>L-threonyl-[protein] + ATP = O-phospho-L-threonyl-[protein] + ADP + H(+)</text>
        <dbReference type="Rhea" id="RHEA:46608"/>
        <dbReference type="Rhea" id="RHEA-COMP:11060"/>
        <dbReference type="Rhea" id="RHEA-COMP:11605"/>
        <dbReference type="ChEBI" id="CHEBI:15378"/>
        <dbReference type="ChEBI" id="CHEBI:30013"/>
        <dbReference type="ChEBI" id="CHEBI:30616"/>
        <dbReference type="ChEBI" id="CHEBI:61977"/>
        <dbReference type="ChEBI" id="CHEBI:456216"/>
        <dbReference type="EC" id="2.7.11.25"/>
    </reaction>
</comment>
<protein>
    <recommendedName>
        <fullName evidence="4">Mitogen-activated protein kinase kinase kinase 7</fullName>
        <ecNumber evidence="3">2.7.11.25</ecNumber>
    </recommendedName>
</protein>
<dbReference type="FunFam" id="3.30.200.20:FF:000180">
    <property type="entry name" value="serine/threonine-protein kinase STY46-like"/>
    <property type="match status" value="1"/>
</dbReference>
<keyword evidence="9" id="KW-0418">Kinase</keyword>
<comment type="cofactor">
    <cofactor evidence="1">
        <name>Mg(2+)</name>
        <dbReference type="ChEBI" id="CHEBI:18420"/>
    </cofactor>
</comment>